<keyword evidence="2" id="KW-1185">Reference proteome</keyword>
<evidence type="ECO:0000313" key="2">
    <source>
        <dbReference type="Proteomes" id="UP000799539"/>
    </source>
</evidence>
<dbReference type="Pfam" id="PF11951">
    <property type="entry name" value="Fungal_trans_2"/>
    <property type="match status" value="1"/>
</dbReference>
<reference evidence="1" key="1">
    <citation type="journal article" date="2020" name="Stud. Mycol.">
        <title>101 Dothideomycetes genomes: a test case for predicting lifestyles and emergence of pathogens.</title>
        <authorList>
            <person name="Haridas S."/>
            <person name="Albert R."/>
            <person name="Binder M."/>
            <person name="Bloem J."/>
            <person name="Labutti K."/>
            <person name="Salamov A."/>
            <person name="Andreopoulos B."/>
            <person name="Baker S."/>
            <person name="Barry K."/>
            <person name="Bills G."/>
            <person name="Bluhm B."/>
            <person name="Cannon C."/>
            <person name="Castanera R."/>
            <person name="Culley D."/>
            <person name="Daum C."/>
            <person name="Ezra D."/>
            <person name="Gonzalez J."/>
            <person name="Henrissat B."/>
            <person name="Kuo A."/>
            <person name="Liang C."/>
            <person name="Lipzen A."/>
            <person name="Lutzoni F."/>
            <person name="Magnuson J."/>
            <person name="Mondo S."/>
            <person name="Nolan M."/>
            <person name="Ohm R."/>
            <person name="Pangilinan J."/>
            <person name="Park H.-J."/>
            <person name="Ramirez L."/>
            <person name="Alfaro M."/>
            <person name="Sun H."/>
            <person name="Tritt A."/>
            <person name="Yoshinaga Y."/>
            <person name="Zwiers L.-H."/>
            <person name="Turgeon B."/>
            <person name="Goodwin S."/>
            <person name="Spatafora J."/>
            <person name="Crous P."/>
            <person name="Grigoriev I."/>
        </authorList>
    </citation>
    <scope>NUCLEOTIDE SEQUENCE</scope>
    <source>
        <strain evidence="1">SCOH1-5</strain>
    </source>
</reference>
<sequence length="136" mass="14893">MYAVLLLMTASHYCVMNPHNASRIDLLALKARPLSEINLEMRKPDVCISDGVVGAVAKMAAYEAIFGESDTFSAHMKGFQTMLKARGGLSTRGLNGLLERMVVWIDLNACHLTGRTVHFGNDSFTAPDPHRFAGIQ</sequence>
<dbReference type="EMBL" id="ML992673">
    <property type="protein sequence ID" value="KAF2212296.1"/>
    <property type="molecule type" value="Genomic_DNA"/>
</dbReference>
<gene>
    <name evidence="1" type="ORF">CERZMDRAFT_97573</name>
</gene>
<protein>
    <submittedName>
        <fullName evidence="1">Uncharacterized protein</fullName>
    </submittedName>
</protein>
<accession>A0A6A6FFV0</accession>
<dbReference type="InterPro" id="IPR021858">
    <property type="entry name" value="Fun_TF"/>
</dbReference>
<evidence type="ECO:0000313" key="1">
    <source>
        <dbReference type="EMBL" id="KAF2212296.1"/>
    </source>
</evidence>
<dbReference type="Proteomes" id="UP000799539">
    <property type="component" value="Unassembled WGS sequence"/>
</dbReference>
<proteinExistence type="predicted"/>
<dbReference type="OrthoDB" id="3938352at2759"/>
<dbReference type="PANTHER" id="PTHR37540">
    <property type="entry name" value="TRANSCRIPTION FACTOR (ACR-2), PUTATIVE-RELATED-RELATED"/>
    <property type="match status" value="1"/>
</dbReference>
<dbReference type="PANTHER" id="PTHR37540:SF5">
    <property type="entry name" value="TRANSCRIPTION FACTOR DOMAIN-CONTAINING PROTEIN"/>
    <property type="match status" value="1"/>
</dbReference>
<dbReference type="AlphaFoldDB" id="A0A6A6FFV0"/>
<organism evidence="1 2">
    <name type="scientific">Cercospora zeae-maydis SCOH1-5</name>
    <dbReference type="NCBI Taxonomy" id="717836"/>
    <lineage>
        <taxon>Eukaryota</taxon>
        <taxon>Fungi</taxon>
        <taxon>Dikarya</taxon>
        <taxon>Ascomycota</taxon>
        <taxon>Pezizomycotina</taxon>
        <taxon>Dothideomycetes</taxon>
        <taxon>Dothideomycetidae</taxon>
        <taxon>Mycosphaerellales</taxon>
        <taxon>Mycosphaerellaceae</taxon>
        <taxon>Cercospora</taxon>
    </lineage>
</organism>
<name>A0A6A6FFV0_9PEZI</name>